<dbReference type="InterPro" id="IPR036390">
    <property type="entry name" value="WH_DNA-bd_sf"/>
</dbReference>
<dbReference type="Proteomes" id="UP000183649">
    <property type="component" value="Unassembled WGS sequence"/>
</dbReference>
<proteinExistence type="predicted"/>
<name>A0A0K6ICS2_9BURK</name>
<dbReference type="Gene3D" id="1.10.10.10">
    <property type="entry name" value="Winged helix-like DNA-binding domain superfamily/Winged helix DNA-binding domain"/>
    <property type="match status" value="1"/>
</dbReference>
<accession>A0A0K6ICS2</accession>
<keyword evidence="3" id="KW-1185">Reference proteome</keyword>
<dbReference type="SMART" id="SM00843">
    <property type="entry name" value="Ftsk_gamma"/>
    <property type="match status" value="1"/>
</dbReference>
<dbReference type="EMBL" id="CYHF01000019">
    <property type="protein sequence ID" value="CUB00915.1"/>
    <property type="molecule type" value="Genomic_DNA"/>
</dbReference>
<evidence type="ECO:0000313" key="2">
    <source>
        <dbReference type="EMBL" id="CUB00915.1"/>
    </source>
</evidence>
<sequence>MKDEHADTASTDTLYARAVALVLDQGEASVALVQCHLRLGYGAACELFERMQAAGLVTPKPGATRQWVLVDKEQNR</sequence>
<dbReference type="Pfam" id="PF09397">
    <property type="entry name" value="FtsK_gamma"/>
    <property type="match status" value="1"/>
</dbReference>
<dbReference type="SUPFAM" id="SSF46785">
    <property type="entry name" value="Winged helix' DNA-binding domain"/>
    <property type="match status" value="1"/>
</dbReference>
<organism evidence="2 3">
    <name type="scientific">Thiomonas bhubaneswarensis</name>
    <dbReference type="NCBI Taxonomy" id="339866"/>
    <lineage>
        <taxon>Bacteria</taxon>
        <taxon>Pseudomonadati</taxon>
        <taxon>Pseudomonadota</taxon>
        <taxon>Betaproteobacteria</taxon>
        <taxon>Burkholderiales</taxon>
        <taxon>Thiomonas</taxon>
    </lineage>
</organism>
<protein>
    <submittedName>
        <fullName evidence="2">Ftsk gamma domain</fullName>
    </submittedName>
</protein>
<dbReference type="AlphaFoldDB" id="A0A0K6ICS2"/>
<dbReference type="InterPro" id="IPR018541">
    <property type="entry name" value="Ftsk_gamma"/>
</dbReference>
<dbReference type="InterPro" id="IPR036388">
    <property type="entry name" value="WH-like_DNA-bd_sf"/>
</dbReference>
<evidence type="ECO:0000313" key="3">
    <source>
        <dbReference type="Proteomes" id="UP000183649"/>
    </source>
</evidence>
<evidence type="ECO:0000259" key="1">
    <source>
        <dbReference type="SMART" id="SM00843"/>
    </source>
</evidence>
<dbReference type="STRING" id="339866.GCA_001418255_03080"/>
<gene>
    <name evidence="2" type="ORF">Ga0061069_1193</name>
</gene>
<feature type="domain" description="FtsK gamma" evidence="1">
    <location>
        <begin position="8"/>
        <end position="73"/>
    </location>
</feature>
<reference evidence="3" key="1">
    <citation type="submission" date="2015-08" db="EMBL/GenBank/DDBJ databases">
        <authorList>
            <person name="Varghese N."/>
        </authorList>
    </citation>
    <scope>NUCLEOTIDE SEQUENCE [LARGE SCALE GENOMIC DNA]</scope>
    <source>
        <strain evidence="3">DSM 18181</strain>
    </source>
</reference>
<dbReference type="RefSeq" id="WP_055451854.1">
    <property type="nucleotide sequence ID" value="NZ_CYHF01000019.1"/>
</dbReference>